<evidence type="ECO:0000256" key="8">
    <source>
        <dbReference type="ARBA" id="ARBA00023239"/>
    </source>
</evidence>
<keyword evidence="7" id="KW-0325">Glycoprotein</keyword>
<dbReference type="SMART" id="SM01057">
    <property type="entry name" value="Carb_anhydrase"/>
    <property type="match status" value="1"/>
</dbReference>
<keyword evidence="8" id="KW-0456">Lyase</keyword>
<evidence type="ECO:0000313" key="12">
    <source>
        <dbReference type="EMBL" id="AFP05153.1"/>
    </source>
</evidence>
<dbReference type="SUPFAM" id="SSF51069">
    <property type="entry name" value="Carbonic anhydrase"/>
    <property type="match status" value="1"/>
</dbReference>
<sequence length="308" mass="34748">MQAFLIIFVSFWLPYSSLASGNWCYTSQDASCGPDHWSVNHPDCGKQKQSPIDIVTKMANHLPSLGSFVFRGYDQIPTKKPMIKNTGHSVQVTLEETNTISGGGLANTYKALQLHFHWGTTTTPGAEHTIDGTRYPMEMHIVHRNEKYKNMEEALNHTDGVAVLGFLFKETKEINSNYKDIINHLNDVKSNDQKVSMTPFALKSLLPSDTDLKHYYRYEGSLTTPSCQEAVIWTIFPNPIPLRKDQLNAFPTSLYFSKESEKPKPMVSNYRPIQKLNNRVVYTSKGVRPTSAAVLTVVFVAYLSTSFN</sequence>
<dbReference type="GO" id="GO:0005886">
    <property type="term" value="C:plasma membrane"/>
    <property type="evidence" value="ECO:0007669"/>
    <property type="project" value="TreeGrafter"/>
</dbReference>
<comment type="similarity">
    <text evidence="2">Belongs to the alpha-carbonic anhydrase family.</text>
</comment>
<evidence type="ECO:0000259" key="11">
    <source>
        <dbReference type="PROSITE" id="PS51144"/>
    </source>
</evidence>
<name>V9L2E1_CALMI</name>
<dbReference type="Pfam" id="PF00194">
    <property type="entry name" value="Carb_anhydrase"/>
    <property type="match status" value="1"/>
</dbReference>
<organism evidence="12">
    <name type="scientific">Callorhinchus milii</name>
    <name type="common">Ghost shark</name>
    <dbReference type="NCBI Taxonomy" id="7868"/>
    <lineage>
        <taxon>Eukaryota</taxon>
        <taxon>Metazoa</taxon>
        <taxon>Chordata</taxon>
        <taxon>Craniata</taxon>
        <taxon>Vertebrata</taxon>
        <taxon>Chondrichthyes</taxon>
        <taxon>Holocephali</taxon>
        <taxon>Chimaeriformes</taxon>
        <taxon>Callorhinchidae</taxon>
        <taxon>Callorhinchus</taxon>
    </lineage>
</organism>
<evidence type="ECO:0000256" key="7">
    <source>
        <dbReference type="ARBA" id="ARBA00023180"/>
    </source>
</evidence>
<evidence type="ECO:0000256" key="2">
    <source>
        <dbReference type="ARBA" id="ARBA00010718"/>
    </source>
</evidence>
<accession>V9L2E1</accession>
<comment type="catalytic activity">
    <reaction evidence="9">
        <text>hydrogencarbonate + H(+) = CO2 + H2O</text>
        <dbReference type="Rhea" id="RHEA:10748"/>
        <dbReference type="ChEBI" id="CHEBI:15377"/>
        <dbReference type="ChEBI" id="CHEBI:15378"/>
        <dbReference type="ChEBI" id="CHEBI:16526"/>
        <dbReference type="ChEBI" id="CHEBI:17544"/>
        <dbReference type="EC" id="4.2.1.1"/>
    </reaction>
</comment>
<dbReference type="Gene3D" id="3.10.200.10">
    <property type="entry name" value="Alpha carbonic anhydrase"/>
    <property type="match status" value="1"/>
</dbReference>
<feature type="domain" description="Alpha-carbonic anhydrase" evidence="11">
    <location>
        <begin position="21"/>
        <end position="285"/>
    </location>
</feature>
<comment type="cofactor">
    <cofactor evidence="1">
        <name>Zn(2+)</name>
        <dbReference type="ChEBI" id="CHEBI:29105"/>
    </cofactor>
</comment>
<dbReference type="FunFam" id="3.10.200.10:FF:000003">
    <property type="entry name" value="Carbonic anhydrase 12"/>
    <property type="match status" value="1"/>
</dbReference>
<dbReference type="InterPro" id="IPR001148">
    <property type="entry name" value="CA_dom"/>
</dbReference>
<evidence type="ECO:0000256" key="6">
    <source>
        <dbReference type="ARBA" id="ARBA00022833"/>
    </source>
</evidence>
<protein>
    <recommendedName>
        <fullName evidence="3">carbonic anhydrase</fullName>
        <ecNumber evidence="3">4.2.1.1</ecNumber>
    </recommendedName>
</protein>
<dbReference type="EMBL" id="JW872635">
    <property type="protein sequence ID" value="AFP05153.1"/>
    <property type="molecule type" value="mRNA"/>
</dbReference>
<reference evidence="12" key="1">
    <citation type="journal article" date="2014" name="Nature">
        <title>Elephant shark genome provides unique insights into gnathostome evolution.</title>
        <authorList>
            <consortium name="International Elephant Shark Genome Sequencing Consortium"/>
            <person name="Venkatesh B."/>
            <person name="Lee A.P."/>
            <person name="Ravi V."/>
            <person name="Maurya A.K."/>
            <person name="Lian M.M."/>
            <person name="Swann J.B."/>
            <person name="Ohta Y."/>
            <person name="Flajnik M.F."/>
            <person name="Sutoh Y."/>
            <person name="Kasahara M."/>
            <person name="Hoon S."/>
            <person name="Gangu V."/>
            <person name="Roy S.W."/>
            <person name="Irimia M."/>
            <person name="Korzh V."/>
            <person name="Kondrychyn I."/>
            <person name="Lim Z.W."/>
            <person name="Tay B.H."/>
            <person name="Tohari S."/>
            <person name="Kong K.W."/>
            <person name="Ho S."/>
            <person name="Lorente-Galdos B."/>
            <person name="Quilez J."/>
            <person name="Marques-Bonet T."/>
            <person name="Raney B.J."/>
            <person name="Ingham P.W."/>
            <person name="Tay A."/>
            <person name="Hillier L.W."/>
            <person name="Minx P."/>
            <person name="Boehm T."/>
            <person name="Wilson R.K."/>
            <person name="Brenner S."/>
            <person name="Warren W.C."/>
        </authorList>
    </citation>
    <scope>NUCLEOTIDE SEQUENCE</scope>
    <source>
        <tissue evidence="12">Brain</tissue>
    </source>
</reference>
<evidence type="ECO:0000256" key="9">
    <source>
        <dbReference type="ARBA" id="ARBA00048348"/>
    </source>
</evidence>
<dbReference type="EC" id="4.2.1.1" evidence="3"/>
<feature type="signal peptide" evidence="10">
    <location>
        <begin position="1"/>
        <end position="19"/>
    </location>
</feature>
<keyword evidence="4" id="KW-0479">Metal-binding</keyword>
<proteinExistence type="evidence at transcript level"/>
<evidence type="ECO:0000256" key="1">
    <source>
        <dbReference type="ARBA" id="ARBA00001947"/>
    </source>
</evidence>
<dbReference type="PANTHER" id="PTHR18952">
    <property type="entry name" value="CARBONIC ANHYDRASE"/>
    <property type="match status" value="1"/>
</dbReference>
<keyword evidence="5 10" id="KW-0732">Signal</keyword>
<evidence type="ECO:0000256" key="4">
    <source>
        <dbReference type="ARBA" id="ARBA00022723"/>
    </source>
</evidence>
<dbReference type="CDD" id="cd03117">
    <property type="entry name" value="alpha_CA_IV_XV_like"/>
    <property type="match status" value="1"/>
</dbReference>
<evidence type="ECO:0000256" key="5">
    <source>
        <dbReference type="ARBA" id="ARBA00022729"/>
    </source>
</evidence>
<dbReference type="PROSITE" id="PS51144">
    <property type="entry name" value="ALPHA_CA_2"/>
    <property type="match status" value="1"/>
</dbReference>
<feature type="chain" id="PRO_5004778736" description="carbonic anhydrase" evidence="10">
    <location>
        <begin position="20"/>
        <end position="308"/>
    </location>
</feature>
<dbReference type="GO" id="GO:0004089">
    <property type="term" value="F:carbonate dehydratase activity"/>
    <property type="evidence" value="ECO:0007669"/>
    <property type="project" value="UniProtKB-EC"/>
</dbReference>
<dbReference type="InterPro" id="IPR023561">
    <property type="entry name" value="Carbonic_anhydrase_a-class"/>
</dbReference>
<dbReference type="AlphaFoldDB" id="V9L2E1"/>
<dbReference type="InterPro" id="IPR036398">
    <property type="entry name" value="CA_dom_sf"/>
</dbReference>
<dbReference type="GO" id="GO:0008270">
    <property type="term" value="F:zinc ion binding"/>
    <property type="evidence" value="ECO:0007669"/>
    <property type="project" value="InterPro"/>
</dbReference>
<evidence type="ECO:0000256" key="3">
    <source>
        <dbReference type="ARBA" id="ARBA00012925"/>
    </source>
</evidence>
<keyword evidence="6" id="KW-0862">Zinc</keyword>
<dbReference type="InterPro" id="IPR041874">
    <property type="entry name" value="CA4/CA15"/>
</dbReference>
<evidence type="ECO:0000256" key="10">
    <source>
        <dbReference type="SAM" id="SignalP"/>
    </source>
</evidence>
<dbReference type="PANTHER" id="PTHR18952:SF265">
    <property type="entry name" value="CARBONIC ANHYDRASE"/>
    <property type="match status" value="1"/>
</dbReference>